<keyword evidence="3" id="KW-0805">Transcription regulation</keyword>
<evidence type="ECO:0000259" key="9">
    <source>
        <dbReference type="PROSITE" id="PS50888"/>
    </source>
</evidence>
<dbReference type="PANTHER" id="PTHR45776">
    <property type="entry name" value="MIP04163P"/>
    <property type="match status" value="1"/>
</dbReference>
<dbReference type="AlphaFoldDB" id="A0AAW0TNP7"/>
<evidence type="ECO:0000256" key="7">
    <source>
        <dbReference type="SAM" id="Coils"/>
    </source>
</evidence>
<reference evidence="10 11" key="1">
    <citation type="submission" date="2023-03" db="EMBL/GenBank/DDBJ databases">
        <title>High-quality genome of Scylla paramamosain provides insights in environmental adaptation.</title>
        <authorList>
            <person name="Zhang L."/>
        </authorList>
    </citation>
    <scope>NUCLEOTIDE SEQUENCE [LARGE SCALE GENOMIC DNA]</scope>
    <source>
        <strain evidence="10">LZ_2023a</strain>
        <tissue evidence="10">Muscle</tissue>
    </source>
</reference>
<keyword evidence="7" id="KW-0175">Coiled coil</keyword>
<dbReference type="PROSITE" id="PS50888">
    <property type="entry name" value="BHLH"/>
    <property type="match status" value="1"/>
</dbReference>
<evidence type="ECO:0000256" key="1">
    <source>
        <dbReference type="ARBA" id="ARBA00004123"/>
    </source>
</evidence>
<keyword evidence="4" id="KW-0238">DNA-binding</keyword>
<dbReference type="Pfam" id="PF00010">
    <property type="entry name" value="HLH"/>
    <property type="match status" value="1"/>
</dbReference>
<feature type="region of interest" description="Disordered" evidence="8">
    <location>
        <begin position="582"/>
        <end position="616"/>
    </location>
</feature>
<evidence type="ECO:0000256" key="6">
    <source>
        <dbReference type="ARBA" id="ARBA00023242"/>
    </source>
</evidence>
<name>A0AAW0TNP7_SCYPA</name>
<dbReference type="GO" id="GO:0046983">
    <property type="term" value="F:protein dimerization activity"/>
    <property type="evidence" value="ECO:0007669"/>
    <property type="project" value="InterPro"/>
</dbReference>
<keyword evidence="6" id="KW-0539">Nucleus</keyword>
<dbReference type="Gene3D" id="4.10.280.10">
    <property type="entry name" value="Helix-loop-helix DNA-binding domain"/>
    <property type="match status" value="1"/>
</dbReference>
<feature type="region of interest" description="Disordered" evidence="8">
    <location>
        <begin position="526"/>
        <end position="546"/>
    </location>
</feature>
<dbReference type="SUPFAM" id="SSF47459">
    <property type="entry name" value="HLH, helix-loop-helix DNA-binding domain"/>
    <property type="match status" value="1"/>
</dbReference>
<comment type="subcellular location">
    <subcellularLocation>
        <location evidence="1">Nucleus</location>
    </subcellularLocation>
</comment>
<evidence type="ECO:0000256" key="8">
    <source>
        <dbReference type="SAM" id="MobiDB-lite"/>
    </source>
</evidence>
<dbReference type="SMART" id="SM00353">
    <property type="entry name" value="HLH"/>
    <property type="match status" value="1"/>
</dbReference>
<dbReference type="Proteomes" id="UP001487740">
    <property type="component" value="Unassembled WGS sequence"/>
</dbReference>
<feature type="compositionally biased region" description="Low complexity" evidence="8">
    <location>
        <begin position="584"/>
        <end position="600"/>
    </location>
</feature>
<comment type="similarity">
    <text evidence="2">Belongs to the MiT/TFE family.</text>
</comment>
<evidence type="ECO:0000256" key="3">
    <source>
        <dbReference type="ARBA" id="ARBA00023015"/>
    </source>
</evidence>
<feature type="domain" description="BHLH" evidence="9">
    <location>
        <begin position="399"/>
        <end position="458"/>
    </location>
</feature>
<sequence length="616" mass="67467">MAELSPLQGVPAPPGSTWITDRMPRTASVRGQPRSCWVKYDVVEREWWRVRVRLRALRVPAWGASWWVPGSMKVEKPSRVESYGVGVGSCLSGIDLFAEINVRCHKRSSLRQQATHPPYSNACARREWPRACRTNRARIDYNWLTRLHMFKASPHTQGLVGAASGTGVSQLFLRGVPLARRAANVPIKSLRARVVPCEGSFVISPFSYNECLAEAQKGRLLGGPLAHTCATTARGSGESVFTCSNRGVYISVCINSPSPPPIARCNSLKEDACSEGGSVYLNESLRPLGCPGEVRAVRLAGRVCSVVGRSASSKVEDVIDEILSLEERFEADTRKTPEQLCNPPPAAPNNSVPDPLCNILGLNSYMGKTSTSCPPDVPQVKTEPAVSDQQLVAYMKDRQKKDNHNMIERRRRFNINDRIKELATLLPKSNEPYFELVRDLRHNKGQILKASVDYIRRLKMDADANKEAEAKRRALEQQNRQLHLRIQELETKLRANGIKVEETNIDKSLLLSTLIKSEMGSNMAGIGGGGGVGESGGGGGGGEMKEVRCSQSLTGSLLDELLEDFTSGGFNLDLMDDDGPAFTSDPVFSSPQVSSPNSSHHSFDDALTPDSMDIVA</sequence>
<dbReference type="GO" id="GO:0005634">
    <property type="term" value="C:nucleus"/>
    <property type="evidence" value="ECO:0007669"/>
    <property type="project" value="UniProtKB-SubCell"/>
</dbReference>
<accession>A0AAW0TNP7</accession>
<comment type="caution">
    <text evidence="10">The sequence shown here is derived from an EMBL/GenBank/DDBJ whole genome shotgun (WGS) entry which is preliminary data.</text>
</comment>
<evidence type="ECO:0000256" key="4">
    <source>
        <dbReference type="ARBA" id="ARBA00023125"/>
    </source>
</evidence>
<dbReference type="PANTHER" id="PTHR45776:SF2">
    <property type="entry name" value="MIP04163P"/>
    <property type="match status" value="1"/>
</dbReference>
<keyword evidence="11" id="KW-1185">Reference proteome</keyword>
<evidence type="ECO:0000313" key="11">
    <source>
        <dbReference type="Proteomes" id="UP001487740"/>
    </source>
</evidence>
<evidence type="ECO:0000256" key="5">
    <source>
        <dbReference type="ARBA" id="ARBA00023163"/>
    </source>
</evidence>
<feature type="compositionally biased region" description="Gly residues" evidence="8">
    <location>
        <begin position="526"/>
        <end position="542"/>
    </location>
</feature>
<gene>
    <name evidence="10" type="ORF">O3P69_020113</name>
</gene>
<feature type="coiled-coil region" evidence="7">
    <location>
        <begin position="458"/>
        <end position="492"/>
    </location>
</feature>
<dbReference type="GO" id="GO:0000981">
    <property type="term" value="F:DNA-binding transcription factor activity, RNA polymerase II-specific"/>
    <property type="evidence" value="ECO:0007669"/>
    <property type="project" value="TreeGrafter"/>
</dbReference>
<dbReference type="GO" id="GO:0000978">
    <property type="term" value="F:RNA polymerase II cis-regulatory region sequence-specific DNA binding"/>
    <property type="evidence" value="ECO:0007669"/>
    <property type="project" value="TreeGrafter"/>
</dbReference>
<evidence type="ECO:0000313" key="10">
    <source>
        <dbReference type="EMBL" id="KAK8387992.1"/>
    </source>
</evidence>
<organism evidence="10 11">
    <name type="scientific">Scylla paramamosain</name>
    <name type="common">Mud crab</name>
    <dbReference type="NCBI Taxonomy" id="85552"/>
    <lineage>
        <taxon>Eukaryota</taxon>
        <taxon>Metazoa</taxon>
        <taxon>Ecdysozoa</taxon>
        <taxon>Arthropoda</taxon>
        <taxon>Crustacea</taxon>
        <taxon>Multicrustacea</taxon>
        <taxon>Malacostraca</taxon>
        <taxon>Eumalacostraca</taxon>
        <taxon>Eucarida</taxon>
        <taxon>Decapoda</taxon>
        <taxon>Pleocyemata</taxon>
        <taxon>Brachyura</taxon>
        <taxon>Eubrachyura</taxon>
        <taxon>Portunoidea</taxon>
        <taxon>Portunidae</taxon>
        <taxon>Portuninae</taxon>
        <taxon>Scylla</taxon>
    </lineage>
</organism>
<dbReference type="EMBL" id="JARAKH010000029">
    <property type="protein sequence ID" value="KAK8387992.1"/>
    <property type="molecule type" value="Genomic_DNA"/>
</dbReference>
<dbReference type="InterPro" id="IPR011598">
    <property type="entry name" value="bHLH_dom"/>
</dbReference>
<keyword evidence="5" id="KW-0804">Transcription</keyword>
<feature type="region of interest" description="Disordered" evidence="8">
    <location>
        <begin position="1"/>
        <end position="21"/>
    </location>
</feature>
<proteinExistence type="inferred from homology"/>
<dbReference type="InterPro" id="IPR036638">
    <property type="entry name" value="HLH_DNA-bd_sf"/>
</dbReference>
<evidence type="ECO:0000256" key="2">
    <source>
        <dbReference type="ARBA" id="ARBA00008289"/>
    </source>
</evidence>
<protein>
    <recommendedName>
        <fullName evidence="9">BHLH domain-containing protein</fullName>
    </recommendedName>
</protein>